<sequence length="67" mass="7145">MSTPPAKPHAALEKWTWVLIYGGLFLLILGIATGRQNEAFGWSVGVPGAALAVAGIVLIYVRSRLKP</sequence>
<evidence type="ECO:0000313" key="3">
    <source>
        <dbReference type="Proteomes" id="UP001500975"/>
    </source>
</evidence>
<protein>
    <submittedName>
        <fullName evidence="2">Uncharacterized protein</fullName>
    </submittedName>
</protein>
<evidence type="ECO:0000256" key="1">
    <source>
        <dbReference type="SAM" id="Phobius"/>
    </source>
</evidence>
<comment type="caution">
    <text evidence="2">The sequence shown here is derived from an EMBL/GenBank/DDBJ whole genome shotgun (WGS) entry which is preliminary data.</text>
</comment>
<reference evidence="3" key="1">
    <citation type="journal article" date="2019" name="Int. J. Syst. Evol. Microbiol.">
        <title>The Global Catalogue of Microorganisms (GCM) 10K type strain sequencing project: providing services to taxonomists for standard genome sequencing and annotation.</title>
        <authorList>
            <consortium name="The Broad Institute Genomics Platform"/>
            <consortium name="The Broad Institute Genome Sequencing Center for Infectious Disease"/>
            <person name="Wu L."/>
            <person name="Ma J."/>
        </authorList>
    </citation>
    <scope>NUCLEOTIDE SEQUENCE [LARGE SCALE GENOMIC DNA]</scope>
    <source>
        <strain evidence="3">JCM 17804</strain>
    </source>
</reference>
<gene>
    <name evidence="2" type="ORF">GCM10023165_18550</name>
</gene>
<name>A0ABP8HH69_9BURK</name>
<keyword evidence="3" id="KW-1185">Reference proteome</keyword>
<dbReference type="RefSeq" id="WP_345537399.1">
    <property type="nucleotide sequence ID" value="NZ_BAABGJ010000015.1"/>
</dbReference>
<dbReference type="EMBL" id="BAABGJ010000015">
    <property type="protein sequence ID" value="GAA4339301.1"/>
    <property type="molecule type" value="Genomic_DNA"/>
</dbReference>
<proteinExistence type="predicted"/>
<keyword evidence="1" id="KW-0472">Membrane</keyword>
<evidence type="ECO:0000313" key="2">
    <source>
        <dbReference type="EMBL" id="GAA4339301.1"/>
    </source>
</evidence>
<feature type="transmembrane region" description="Helical" evidence="1">
    <location>
        <begin position="39"/>
        <end position="61"/>
    </location>
</feature>
<keyword evidence="1" id="KW-0812">Transmembrane</keyword>
<keyword evidence="1" id="KW-1133">Transmembrane helix</keyword>
<dbReference type="Proteomes" id="UP001500975">
    <property type="component" value="Unassembled WGS sequence"/>
</dbReference>
<accession>A0ABP8HH69</accession>
<organism evidence="2 3">
    <name type="scientific">Variovorax defluvii</name>
    <dbReference type="NCBI Taxonomy" id="913761"/>
    <lineage>
        <taxon>Bacteria</taxon>
        <taxon>Pseudomonadati</taxon>
        <taxon>Pseudomonadota</taxon>
        <taxon>Betaproteobacteria</taxon>
        <taxon>Burkholderiales</taxon>
        <taxon>Comamonadaceae</taxon>
        <taxon>Variovorax</taxon>
    </lineage>
</organism>
<feature type="transmembrane region" description="Helical" evidence="1">
    <location>
        <begin position="15"/>
        <end position="33"/>
    </location>
</feature>